<comment type="caution">
    <text evidence="1">The sequence shown here is derived from an EMBL/GenBank/DDBJ whole genome shotgun (WGS) entry which is preliminary data.</text>
</comment>
<evidence type="ECO:0000313" key="1">
    <source>
        <dbReference type="EMBL" id="KAJ3804281.1"/>
    </source>
</evidence>
<sequence>MLTPAQTTSADKLMTQLIKQVANLTTAMEEHSSSKSSMNKPEVFKGKDSSEACQFRAQFQNWASEQPDLTNSQQSEQVFKLPNVYHFDKLISPEPPQAPQVLHKLRDLDLGNVEATPYVELRAASPLPPPLLENASHYSPTSWDLLPRLTLYQELSHLKLPSTTSYNNPTSWLSLSSPVIILGTPQDLLGTPSRVTSSIRIITRSFLSSVAVPIAPFKLQLASSMLQHKSLIPNPPLKPILTQVLHWATPHRLYFNAESPPFNGSWDKFFIEFSQRFKLIDPRMEACNVIQSLKQGKGQTVAEFAQRFQDIGSRTEMSDIDLREHFYSALLPEIRQNLITVNIGQGVAWALKEAIIRAISVDVYLHDPTLTGRNTGPIHSYVAPTDPHAMDIDATHTSHIKQNCPHKETTCHYCGRRGHLEAICQVNPDEAVAYGAAVQAAILSSNTSEKTQDLLLLNVSPLSLGIETAGGVMTAVIRRNTAVPTKKSETSSTHADNQSGALIQVFEGKCARTKDNLLRKFELSVFHLLPVVYFKLRSLLTLMQT</sequence>
<keyword evidence="2" id="KW-1185">Reference proteome</keyword>
<dbReference type="EMBL" id="MU796123">
    <property type="protein sequence ID" value="KAJ3804281.1"/>
    <property type="molecule type" value="Genomic_DNA"/>
</dbReference>
<gene>
    <name evidence="1" type="ORF">F5876DRAFT_83432</name>
</gene>
<dbReference type="Proteomes" id="UP001163835">
    <property type="component" value="Unassembled WGS sequence"/>
</dbReference>
<reference evidence="1" key="1">
    <citation type="submission" date="2022-09" db="EMBL/GenBank/DDBJ databases">
        <title>A Global Phylogenomic Analysis of the Shiitake Genus Lentinula.</title>
        <authorList>
            <consortium name="DOE Joint Genome Institute"/>
            <person name="Sierra-Patev S."/>
            <person name="Min B."/>
            <person name="Naranjo-Ortiz M."/>
            <person name="Looney B."/>
            <person name="Konkel Z."/>
            <person name="Slot J.C."/>
            <person name="Sakamoto Y."/>
            <person name="Steenwyk J.L."/>
            <person name="Rokas A."/>
            <person name="Carro J."/>
            <person name="Camarero S."/>
            <person name="Ferreira P."/>
            <person name="Molpeceres G."/>
            <person name="Ruiz-Duenas F.J."/>
            <person name="Serrano A."/>
            <person name="Henrissat B."/>
            <person name="Drula E."/>
            <person name="Hughes K.W."/>
            <person name="Mata J.L."/>
            <person name="Ishikawa N.K."/>
            <person name="Vargas-Isla R."/>
            <person name="Ushijima S."/>
            <person name="Smith C.A."/>
            <person name="Ahrendt S."/>
            <person name="Andreopoulos W."/>
            <person name="He G."/>
            <person name="Labutti K."/>
            <person name="Lipzen A."/>
            <person name="Ng V."/>
            <person name="Riley R."/>
            <person name="Sandor L."/>
            <person name="Barry K."/>
            <person name="Martinez A.T."/>
            <person name="Xiao Y."/>
            <person name="Gibbons J.G."/>
            <person name="Terashima K."/>
            <person name="Grigoriev I.V."/>
            <person name="Hibbett D.S."/>
        </authorList>
    </citation>
    <scope>NUCLEOTIDE SEQUENCE</scope>
    <source>
        <strain evidence="1">TMI1499</strain>
    </source>
</reference>
<name>A0ACC1THV6_9AGAR</name>
<organism evidence="1 2">
    <name type="scientific">Lentinula aff. lateritia</name>
    <dbReference type="NCBI Taxonomy" id="2804960"/>
    <lineage>
        <taxon>Eukaryota</taxon>
        <taxon>Fungi</taxon>
        <taxon>Dikarya</taxon>
        <taxon>Basidiomycota</taxon>
        <taxon>Agaricomycotina</taxon>
        <taxon>Agaricomycetes</taxon>
        <taxon>Agaricomycetidae</taxon>
        <taxon>Agaricales</taxon>
        <taxon>Marasmiineae</taxon>
        <taxon>Omphalotaceae</taxon>
        <taxon>Lentinula</taxon>
    </lineage>
</organism>
<evidence type="ECO:0000313" key="2">
    <source>
        <dbReference type="Proteomes" id="UP001163835"/>
    </source>
</evidence>
<protein>
    <submittedName>
        <fullName evidence="1">Hsp70 protein-domain-containing protein</fullName>
    </submittedName>
</protein>
<proteinExistence type="predicted"/>
<accession>A0ACC1THV6</accession>